<gene>
    <name evidence="2" type="ORF">N803_05020</name>
</gene>
<comment type="caution">
    <text evidence="2">The sequence shown here is derived from an EMBL/GenBank/DDBJ whole genome shotgun (WGS) entry which is preliminary data.</text>
</comment>
<keyword evidence="3" id="KW-1185">Reference proteome</keyword>
<dbReference type="EMBL" id="AVPK01000013">
    <property type="protein sequence ID" value="KGN36283.1"/>
    <property type="molecule type" value="Genomic_DNA"/>
</dbReference>
<feature type="region of interest" description="Disordered" evidence="1">
    <location>
        <begin position="1"/>
        <end position="22"/>
    </location>
</feature>
<protein>
    <submittedName>
        <fullName evidence="2">Uncharacterized protein</fullName>
    </submittedName>
</protein>
<dbReference type="Proteomes" id="UP000030011">
    <property type="component" value="Unassembled WGS sequence"/>
</dbReference>
<evidence type="ECO:0000313" key="3">
    <source>
        <dbReference type="Proteomes" id="UP000030011"/>
    </source>
</evidence>
<evidence type="ECO:0000256" key="1">
    <source>
        <dbReference type="SAM" id="MobiDB-lite"/>
    </source>
</evidence>
<accession>A0A0A0JGK6</accession>
<reference evidence="2 3" key="1">
    <citation type="submission" date="2013-08" db="EMBL/GenBank/DDBJ databases">
        <title>The genome sequence of Knoellia subterranea.</title>
        <authorList>
            <person name="Zhu W."/>
            <person name="Wang G."/>
        </authorList>
    </citation>
    <scope>NUCLEOTIDE SEQUENCE [LARGE SCALE GENOMIC DNA]</scope>
    <source>
        <strain evidence="2 3">KCTC 19937</strain>
    </source>
</reference>
<evidence type="ECO:0000313" key="2">
    <source>
        <dbReference type="EMBL" id="KGN36283.1"/>
    </source>
</evidence>
<organism evidence="2 3">
    <name type="scientific">Knoellia subterranea KCTC 19937</name>
    <dbReference type="NCBI Taxonomy" id="1385521"/>
    <lineage>
        <taxon>Bacteria</taxon>
        <taxon>Bacillati</taxon>
        <taxon>Actinomycetota</taxon>
        <taxon>Actinomycetes</taxon>
        <taxon>Micrococcales</taxon>
        <taxon>Intrasporangiaceae</taxon>
        <taxon>Knoellia</taxon>
    </lineage>
</organism>
<sequence length="105" mass="11284">MGALRGGCEKRGESGATAGETCLDGPVRNAEFRRDLGDRQIGEVVQDDGFALSRRRQRLTASRIAVVRTQASGCRSASIRSRCCQARSKASWTTSSASARLPHMA</sequence>
<dbReference type="STRING" id="1385521.N803_05020"/>
<name>A0A0A0JGK6_9MICO</name>
<dbReference type="AlphaFoldDB" id="A0A0A0JGK6"/>
<proteinExistence type="predicted"/>